<name>A0A0A7CNV3_ACHHY</name>
<dbReference type="PANTHER" id="PTHR19316:SF18">
    <property type="entry name" value="HSP70-BINDING PROTEIN 1"/>
    <property type="match status" value="1"/>
</dbReference>
<dbReference type="SUPFAM" id="SSF48371">
    <property type="entry name" value="ARM repeat"/>
    <property type="match status" value="1"/>
</dbReference>
<feature type="chain" id="PRO_5002037105" evidence="2">
    <location>
        <begin position="24"/>
        <end position="475"/>
    </location>
</feature>
<accession>A0A0A7CNV3</accession>
<evidence type="ECO:0000313" key="5">
    <source>
        <dbReference type="Proteomes" id="UP000243579"/>
    </source>
</evidence>
<dbReference type="InterPro" id="IPR016024">
    <property type="entry name" value="ARM-type_fold"/>
</dbReference>
<evidence type="ECO:0000313" key="3">
    <source>
        <dbReference type="EMBL" id="AIG56145.1"/>
    </source>
</evidence>
<dbReference type="Gene3D" id="1.25.10.10">
    <property type="entry name" value="Leucine-rich Repeat Variant"/>
    <property type="match status" value="1"/>
</dbReference>
<evidence type="ECO:0000313" key="4">
    <source>
        <dbReference type="EMBL" id="OQR98635.1"/>
    </source>
</evidence>
<sequence>MMSFRRLLLALCACAALLEITGANQVALVASSPEPLAEAMTTCEMTADGRCATPATFEPTHEWQEILPNQAIPAGLHVRINLATGKKEAKFLSDDDAEDGASLIAPDETLPGSTPVPTPAPTAAPSSTPGDDVEEAVRIGESLFNVLAGLPEPPALDGLDIHTAHSQLSKEDFAAYVAKLWKARQAELKEASEAIRDEAQHMQKLIDVLVAPHAARASLLEALEALEWEVQDIDKARDFNTLGGLLATVPYLNATDLGVRAQAAWVVGSAVKHFAEAQTWALQAGALPYLLHALAPPSATPPAGFYAMQRKALYALTALLQAHEAAQAVFARNGGVDVVASVAADVGAPTGLRLKAVLGLHHLIAEFFEKPENLALAAIHAAVHESSRYCAAAVALLEATTPQDALSVLEALGQALKSPPSPCTSAIVTPAVAATVRALDASWRADVDLDSELQEDVTSVAITLVEYIEALAVQY</sequence>
<evidence type="ECO:0000256" key="2">
    <source>
        <dbReference type="SAM" id="SignalP"/>
    </source>
</evidence>
<dbReference type="PANTHER" id="PTHR19316">
    <property type="entry name" value="PROTEIN FOLDING REGULATOR"/>
    <property type="match status" value="1"/>
</dbReference>
<dbReference type="STRING" id="1202772.A0A0A7CNV3"/>
<dbReference type="Proteomes" id="UP000243579">
    <property type="component" value="Unassembled WGS sequence"/>
</dbReference>
<dbReference type="EMBL" id="KM038684">
    <property type="protein sequence ID" value="AIG56145.1"/>
    <property type="molecule type" value="Genomic_DNA"/>
</dbReference>
<dbReference type="EMBL" id="JNBR01000082">
    <property type="protein sequence ID" value="OQR98635.1"/>
    <property type="molecule type" value="Genomic_DNA"/>
</dbReference>
<protein>
    <submittedName>
        <fullName evidence="3">Secreted protein</fullName>
    </submittedName>
</protein>
<dbReference type="InterPro" id="IPR011989">
    <property type="entry name" value="ARM-like"/>
</dbReference>
<dbReference type="AlphaFoldDB" id="A0A0A7CNV3"/>
<dbReference type="GO" id="GO:0000774">
    <property type="term" value="F:adenyl-nucleotide exchange factor activity"/>
    <property type="evidence" value="ECO:0007669"/>
    <property type="project" value="TreeGrafter"/>
</dbReference>
<keyword evidence="2" id="KW-0732">Signal</keyword>
<feature type="region of interest" description="Disordered" evidence="1">
    <location>
        <begin position="101"/>
        <end position="132"/>
    </location>
</feature>
<organism evidence="3">
    <name type="scientific">Achlya hypogyna</name>
    <name type="common">Oomycete</name>
    <name type="synonym">Protoachlya hypogyna</name>
    <dbReference type="NCBI Taxonomy" id="1202772"/>
    <lineage>
        <taxon>Eukaryota</taxon>
        <taxon>Sar</taxon>
        <taxon>Stramenopiles</taxon>
        <taxon>Oomycota</taxon>
        <taxon>Saprolegniomycetes</taxon>
        <taxon>Saprolegniales</taxon>
        <taxon>Achlyaceae</taxon>
        <taxon>Achlya</taxon>
    </lineage>
</organism>
<feature type="signal peptide" evidence="2">
    <location>
        <begin position="1"/>
        <end position="23"/>
    </location>
</feature>
<gene>
    <name evidence="4" type="ORF">ACHHYP_08360</name>
</gene>
<dbReference type="GO" id="GO:0005783">
    <property type="term" value="C:endoplasmic reticulum"/>
    <property type="evidence" value="ECO:0007669"/>
    <property type="project" value="TreeGrafter"/>
</dbReference>
<proteinExistence type="predicted"/>
<dbReference type="InterPro" id="IPR050693">
    <property type="entry name" value="Hsp70_NEF-Inhibitors"/>
</dbReference>
<keyword evidence="5" id="KW-1185">Reference proteome</keyword>
<evidence type="ECO:0000256" key="1">
    <source>
        <dbReference type="SAM" id="MobiDB-lite"/>
    </source>
</evidence>
<reference evidence="3 5" key="1">
    <citation type="journal article" date="2014" name="Genome Biol. Evol.">
        <title>The secreted proteins of Achlya hypogyna and Thraustotheca clavata identify the ancestral oomycete secretome and reveal gene acquisitions by horizontal gene transfer.</title>
        <authorList>
            <person name="Misner I."/>
            <person name="Blouin N."/>
            <person name="Leonard G."/>
            <person name="Richards T.A."/>
            <person name="Lane C.E."/>
        </authorList>
    </citation>
    <scope>NUCLEOTIDE SEQUENCE</scope>
    <source>
        <strain evidence="3 5">ATCC 48635</strain>
    </source>
</reference>
<dbReference type="OrthoDB" id="448649at2759"/>